<gene>
    <name evidence="2" type="ORF">Bpfe_031038</name>
</gene>
<organism evidence="2 3">
    <name type="scientific">Biomphalaria pfeifferi</name>
    <name type="common">Bloodfluke planorb</name>
    <name type="synonym">Freshwater snail</name>
    <dbReference type="NCBI Taxonomy" id="112525"/>
    <lineage>
        <taxon>Eukaryota</taxon>
        <taxon>Metazoa</taxon>
        <taxon>Spiralia</taxon>
        <taxon>Lophotrochozoa</taxon>
        <taxon>Mollusca</taxon>
        <taxon>Gastropoda</taxon>
        <taxon>Heterobranchia</taxon>
        <taxon>Euthyneura</taxon>
        <taxon>Panpulmonata</taxon>
        <taxon>Hygrophila</taxon>
        <taxon>Lymnaeoidea</taxon>
        <taxon>Planorbidae</taxon>
        <taxon>Biomphalaria</taxon>
    </lineage>
</organism>
<keyword evidence="3" id="KW-1185">Reference proteome</keyword>
<sequence>MPGVPQIPEFKAVADFAQEMRTATVDAFNEGIRASELFFKNLERNGKRLDDVRDRNLKLAREYVSRVDTREVNYDLLTERNRKLAAEQKTRTYDPHGTSEVQKPDKNPVVKKADFQTAGLDAFASDSHDGTVSIGT</sequence>
<reference evidence="2" key="2">
    <citation type="submission" date="2023-04" db="EMBL/GenBank/DDBJ databases">
        <authorList>
            <person name="Bu L."/>
            <person name="Lu L."/>
            <person name="Laidemitt M.R."/>
            <person name="Zhang S.M."/>
            <person name="Mutuku M."/>
            <person name="Mkoji G."/>
            <person name="Steinauer M."/>
            <person name="Loker E.S."/>
        </authorList>
    </citation>
    <scope>NUCLEOTIDE SEQUENCE</scope>
    <source>
        <strain evidence="2">KasaAsao</strain>
        <tissue evidence="2">Whole Snail</tissue>
    </source>
</reference>
<comment type="caution">
    <text evidence="2">The sequence shown here is derived from an EMBL/GenBank/DDBJ whole genome shotgun (WGS) entry which is preliminary data.</text>
</comment>
<evidence type="ECO:0000313" key="3">
    <source>
        <dbReference type="Proteomes" id="UP001233172"/>
    </source>
</evidence>
<dbReference type="EMBL" id="JASAOG010000440">
    <property type="protein sequence ID" value="KAK0039553.1"/>
    <property type="molecule type" value="Genomic_DNA"/>
</dbReference>
<feature type="region of interest" description="Disordered" evidence="1">
    <location>
        <begin position="88"/>
        <end position="108"/>
    </location>
</feature>
<proteinExistence type="predicted"/>
<accession>A0AAD8ANS9</accession>
<protein>
    <submittedName>
        <fullName evidence="2">Uncharacterized protein</fullName>
    </submittedName>
</protein>
<name>A0AAD8ANS9_BIOPF</name>
<evidence type="ECO:0000256" key="1">
    <source>
        <dbReference type="SAM" id="MobiDB-lite"/>
    </source>
</evidence>
<reference evidence="2" key="1">
    <citation type="journal article" date="2023" name="PLoS Negl. Trop. Dis.">
        <title>A genome sequence for Biomphalaria pfeifferi, the major vector snail for the human-infecting parasite Schistosoma mansoni.</title>
        <authorList>
            <person name="Bu L."/>
            <person name="Lu L."/>
            <person name="Laidemitt M.R."/>
            <person name="Zhang S.M."/>
            <person name="Mutuku M."/>
            <person name="Mkoji G."/>
            <person name="Steinauer M."/>
            <person name="Loker E.S."/>
        </authorList>
    </citation>
    <scope>NUCLEOTIDE SEQUENCE</scope>
    <source>
        <strain evidence="2">KasaAsao</strain>
    </source>
</reference>
<evidence type="ECO:0000313" key="2">
    <source>
        <dbReference type="EMBL" id="KAK0039553.1"/>
    </source>
</evidence>
<dbReference type="AlphaFoldDB" id="A0AAD8ANS9"/>
<dbReference type="Proteomes" id="UP001233172">
    <property type="component" value="Unassembled WGS sequence"/>
</dbReference>